<name>A0AB39UWK9_9GAMM</name>
<keyword evidence="7" id="KW-0418">Kinase</keyword>
<dbReference type="EC" id="2.7.13.3" evidence="3"/>
<dbReference type="GO" id="GO:0000155">
    <property type="term" value="F:phosphorelay sensor kinase activity"/>
    <property type="evidence" value="ECO:0007669"/>
    <property type="project" value="InterPro"/>
</dbReference>
<feature type="transmembrane region" description="Helical" evidence="10">
    <location>
        <begin position="300"/>
        <end position="318"/>
    </location>
</feature>
<dbReference type="InterPro" id="IPR004358">
    <property type="entry name" value="Sig_transdc_His_kin-like_C"/>
</dbReference>
<evidence type="ECO:0000256" key="1">
    <source>
        <dbReference type="ARBA" id="ARBA00000085"/>
    </source>
</evidence>
<feature type="domain" description="Histidine kinase" evidence="11">
    <location>
        <begin position="630"/>
        <end position="844"/>
    </location>
</feature>
<dbReference type="SMART" id="SM00387">
    <property type="entry name" value="HATPase_c"/>
    <property type="match status" value="1"/>
</dbReference>
<dbReference type="PIRSF" id="PIRSF037347">
    <property type="entry name" value="STHK_CHASE2_PAS_prd"/>
    <property type="match status" value="1"/>
</dbReference>
<dbReference type="SUPFAM" id="SSF47384">
    <property type="entry name" value="Homodimeric domain of signal transducing histidine kinase"/>
    <property type="match status" value="1"/>
</dbReference>
<dbReference type="InterPro" id="IPR017181">
    <property type="entry name" value="Sig_transdc_His_kin_CHASE2"/>
</dbReference>
<keyword evidence="4" id="KW-0597">Phosphoprotein</keyword>
<reference evidence="12" key="1">
    <citation type="submission" date="2024-05" db="EMBL/GenBank/DDBJ databases">
        <title>Genome sequencing of novel strain.</title>
        <authorList>
            <person name="Ganbat D."/>
            <person name="Ganbat S."/>
            <person name="Lee S.-J."/>
        </authorList>
    </citation>
    <scope>NUCLEOTIDE SEQUENCE</scope>
    <source>
        <strain evidence="12">SMD15-11</strain>
    </source>
</reference>
<dbReference type="Pfam" id="PF05226">
    <property type="entry name" value="CHASE2"/>
    <property type="match status" value="1"/>
</dbReference>
<dbReference type="SUPFAM" id="SSF55785">
    <property type="entry name" value="PYP-like sensor domain (PAS domain)"/>
    <property type="match status" value="1"/>
</dbReference>
<feature type="transmembrane region" description="Helical" evidence="10">
    <location>
        <begin position="325"/>
        <end position="345"/>
    </location>
</feature>
<dbReference type="InterPro" id="IPR003594">
    <property type="entry name" value="HATPase_dom"/>
</dbReference>
<dbReference type="FunFam" id="3.30.565.10:FF:000006">
    <property type="entry name" value="Sensor histidine kinase WalK"/>
    <property type="match status" value="1"/>
</dbReference>
<evidence type="ECO:0000256" key="4">
    <source>
        <dbReference type="ARBA" id="ARBA00022553"/>
    </source>
</evidence>
<dbReference type="InterPro" id="IPR007890">
    <property type="entry name" value="CHASE2"/>
</dbReference>
<organism evidence="12">
    <name type="scientific">Thermohahella caldifontis</name>
    <dbReference type="NCBI Taxonomy" id="3142973"/>
    <lineage>
        <taxon>Bacteria</taxon>
        <taxon>Pseudomonadati</taxon>
        <taxon>Pseudomonadota</taxon>
        <taxon>Gammaproteobacteria</taxon>
        <taxon>Oceanospirillales</taxon>
        <taxon>Hahellaceae</taxon>
        <taxon>Thermohahella</taxon>
    </lineage>
</organism>
<keyword evidence="6 10" id="KW-0812">Transmembrane</keyword>
<dbReference type="InterPro" id="IPR003661">
    <property type="entry name" value="HisK_dim/P_dom"/>
</dbReference>
<evidence type="ECO:0000256" key="6">
    <source>
        <dbReference type="ARBA" id="ARBA00022692"/>
    </source>
</evidence>
<dbReference type="PANTHER" id="PTHR45436">
    <property type="entry name" value="SENSOR HISTIDINE KINASE YKOH"/>
    <property type="match status" value="1"/>
</dbReference>
<dbReference type="AlphaFoldDB" id="A0AB39UWK9"/>
<dbReference type="SMART" id="SM00388">
    <property type="entry name" value="HisKA"/>
    <property type="match status" value="1"/>
</dbReference>
<evidence type="ECO:0000256" key="8">
    <source>
        <dbReference type="ARBA" id="ARBA00022989"/>
    </source>
</evidence>
<keyword evidence="8 10" id="KW-1133">Transmembrane helix</keyword>
<dbReference type="RefSeq" id="WP_369601545.1">
    <property type="nucleotide sequence ID" value="NZ_CP154858.1"/>
</dbReference>
<evidence type="ECO:0000256" key="7">
    <source>
        <dbReference type="ARBA" id="ARBA00022777"/>
    </source>
</evidence>
<dbReference type="PANTHER" id="PTHR45436:SF5">
    <property type="entry name" value="SENSOR HISTIDINE KINASE TRCS"/>
    <property type="match status" value="1"/>
</dbReference>
<evidence type="ECO:0000256" key="10">
    <source>
        <dbReference type="SAM" id="Phobius"/>
    </source>
</evidence>
<dbReference type="InterPro" id="IPR005467">
    <property type="entry name" value="His_kinase_dom"/>
</dbReference>
<keyword evidence="9 10" id="KW-0472">Membrane</keyword>
<dbReference type="Gene3D" id="3.30.450.20">
    <property type="entry name" value="PAS domain"/>
    <property type="match status" value="1"/>
</dbReference>
<dbReference type="CDD" id="cd00082">
    <property type="entry name" value="HisKA"/>
    <property type="match status" value="1"/>
</dbReference>
<evidence type="ECO:0000256" key="5">
    <source>
        <dbReference type="ARBA" id="ARBA00022679"/>
    </source>
</evidence>
<dbReference type="InterPro" id="IPR035965">
    <property type="entry name" value="PAS-like_dom_sf"/>
</dbReference>
<dbReference type="Pfam" id="PF02518">
    <property type="entry name" value="HATPase_c"/>
    <property type="match status" value="1"/>
</dbReference>
<evidence type="ECO:0000256" key="3">
    <source>
        <dbReference type="ARBA" id="ARBA00012438"/>
    </source>
</evidence>
<dbReference type="InterPro" id="IPR050428">
    <property type="entry name" value="TCS_sensor_his_kinase"/>
</dbReference>
<evidence type="ECO:0000259" key="11">
    <source>
        <dbReference type="PROSITE" id="PS50109"/>
    </source>
</evidence>
<sequence length="856" mass="94040">MRSRGATTQLPVSERYVLLGLLLTILVALHWSGLTQRLNGLVWDVIHPAIHVQPASDSVIVAVDDASLEEVGRWPWPRSVHARLIRALRESGARTIVLDILFSEPSSPEEDTALAQSISEQRDVVLPLHITPPDSATPMREWLPIRQFADHAAALGHAHIQTDTDGIARGLPLYQGVPEPWWPALALAAAQVSGLRVPARPGPEEPGSTLMASAEDYRLIPFLGPPGSIPTVSAADVLFKRLPEGYFRDKTVFIGATAPGLGDVLPTPVSSEGSPMPGVEIQATVYEAIRHERLVRPLSPGWTLALGVCWILLTVLLFPRTPPAWNLPLTILLICGVLATSVGLINSAHFWFPPANTLVTLLLAYPLWSWRRLMRLNDYLGQEIRRLSHQPVFTHLRQPDAPGSWAQAVIELLAPRHWRLLPADPSAPNASRTDARHIRVRLPDQPDHLLELTFSEDDEASLPARLRHLERVLSPVQGPASPHTGEVLEDRITAVRNAITAMQQMRQFIGDMIAGMPDGILVTDALGRVLYMNTKSARWLRDDVAPGASVAHALPEGSGMTPHAWAALLQRTLILGEAVEREVILGDRAVLIQMSPMRLSALDLDGAVINFSDITHIHAAQQARLETIHFISHDLRAPLASQLALLESIASLVDASQRPQLEHLQQLTRRSLGLADEFLQLARVEAADELARFPCELGDILDNAVDALSPQARQRGIELRLIADDEPLWLECSADLLERALVNLISNAVKFSPDQGEVEIRTLRRPDHVVIEVCDQGPGIPEADQARLFQRFQRTRQSTTQRVAGAGLGLRFVAVVAERHGGRVEVDSKEGEGSTFRLILPCIPSRSGLELPDQFA</sequence>
<dbReference type="Gene3D" id="3.30.565.10">
    <property type="entry name" value="Histidine kinase-like ATPase, C-terminal domain"/>
    <property type="match status" value="1"/>
</dbReference>
<protein>
    <recommendedName>
        <fullName evidence="3">histidine kinase</fullName>
        <ecNumber evidence="3">2.7.13.3</ecNumber>
    </recommendedName>
</protein>
<dbReference type="Gene3D" id="1.10.287.130">
    <property type="match status" value="1"/>
</dbReference>
<dbReference type="EMBL" id="CP154858">
    <property type="protein sequence ID" value="XDT72539.1"/>
    <property type="molecule type" value="Genomic_DNA"/>
</dbReference>
<proteinExistence type="predicted"/>
<gene>
    <name evidence="12" type="ORF">AAIA72_00705</name>
</gene>
<keyword evidence="5" id="KW-0808">Transferase</keyword>
<dbReference type="InterPro" id="IPR036097">
    <property type="entry name" value="HisK_dim/P_sf"/>
</dbReference>
<dbReference type="PROSITE" id="PS50109">
    <property type="entry name" value="HIS_KIN"/>
    <property type="match status" value="1"/>
</dbReference>
<evidence type="ECO:0000313" key="12">
    <source>
        <dbReference type="EMBL" id="XDT72539.1"/>
    </source>
</evidence>
<dbReference type="PRINTS" id="PR00344">
    <property type="entry name" value="BCTRLSENSOR"/>
</dbReference>
<dbReference type="InterPro" id="IPR036890">
    <property type="entry name" value="HATPase_C_sf"/>
</dbReference>
<dbReference type="KEGG" id="tcd:AAIA72_00705"/>
<dbReference type="GO" id="GO:0005886">
    <property type="term" value="C:plasma membrane"/>
    <property type="evidence" value="ECO:0007669"/>
    <property type="project" value="UniProtKB-ARBA"/>
</dbReference>
<accession>A0AB39UWK9</accession>
<dbReference type="SUPFAM" id="SSF55874">
    <property type="entry name" value="ATPase domain of HSP90 chaperone/DNA topoisomerase II/histidine kinase"/>
    <property type="match status" value="1"/>
</dbReference>
<comment type="catalytic activity">
    <reaction evidence="1">
        <text>ATP + protein L-histidine = ADP + protein N-phospho-L-histidine.</text>
        <dbReference type="EC" id="2.7.13.3"/>
    </reaction>
</comment>
<evidence type="ECO:0000256" key="2">
    <source>
        <dbReference type="ARBA" id="ARBA00004370"/>
    </source>
</evidence>
<dbReference type="CDD" id="cd00075">
    <property type="entry name" value="HATPase"/>
    <property type="match status" value="1"/>
</dbReference>
<comment type="subcellular location">
    <subcellularLocation>
        <location evidence="2">Membrane</location>
    </subcellularLocation>
</comment>
<dbReference type="SMART" id="SM01080">
    <property type="entry name" value="CHASE2"/>
    <property type="match status" value="1"/>
</dbReference>
<evidence type="ECO:0000256" key="9">
    <source>
        <dbReference type="ARBA" id="ARBA00023136"/>
    </source>
</evidence>
<feature type="transmembrane region" description="Helical" evidence="10">
    <location>
        <begin position="351"/>
        <end position="368"/>
    </location>
</feature>